<gene>
    <name evidence="6" type="ORF">SAMN04490243_2342</name>
</gene>
<dbReference type="Pfam" id="PF04505">
    <property type="entry name" value="CD225"/>
    <property type="match status" value="1"/>
</dbReference>
<accession>A0A1I6H6H7</accession>
<evidence type="ECO:0000256" key="4">
    <source>
        <dbReference type="ARBA" id="ARBA00023136"/>
    </source>
</evidence>
<keyword evidence="2 5" id="KW-0812">Transmembrane</keyword>
<dbReference type="GO" id="GO:0016020">
    <property type="term" value="C:membrane"/>
    <property type="evidence" value="ECO:0007669"/>
    <property type="project" value="UniProtKB-SubCell"/>
</dbReference>
<keyword evidence="4 5" id="KW-0472">Membrane</keyword>
<evidence type="ECO:0000256" key="5">
    <source>
        <dbReference type="SAM" id="Phobius"/>
    </source>
</evidence>
<keyword evidence="7" id="KW-1185">Reference proteome</keyword>
<dbReference type="Proteomes" id="UP000199534">
    <property type="component" value="Unassembled WGS sequence"/>
</dbReference>
<proteinExistence type="predicted"/>
<dbReference type="InterPro" id="IPR007593">
    <property type="entry name" value="CD225/Dispanin_fam"/>
</dbReference>
<feature type="transmembrane region" description="Helical" evidence="5">
    <location>
        <begin position="63"/>
        <end position="88"/>
    </location>
</feature>
<dbReference type="STRING" id="400055.SAMN04490243_2342"/>
<dbReference type="AlphaFoldDB" id="A0A1I6H6H7"/>
<protein>
    <submittedName>
        <fullName evidence="6">Interferon-induced transmembrane protein</fullName>
    </submittedName>
</protein>
<dbReference type="PANTHER" id="PTHR14948:SF25">
    <property type="entry name" value="DUF4190 DOMAIN-CONTAINING PROTEIN"/>
    <property type="match status" value="1"/>
</dbReference>
<reference evidence="6 7" key="1">
    <citation type="submission" date="2016-10" db="EMBL/GenBank/DDBJ databases">
        <authorList>
            <person name="de Groot N.N."/>
        </authorList>
    </citation>
    <scope>NUCLEOTIDE SEQUENCE [LARGE SCALE GENOMIC DNA]</scope>
    <source>
        <strain evidence="6 7">DSM 21019</strain>
    </source>
</reference>
<evidence type="ECO:0000256" key="1">
    <source>
        <dbReference type="ARBA" id="ARBA00004370"/>
    </source>
</evidence>
<evidence type="ECO:0000256" key="3">
    <source>
        <dbReference type="ARBA" id="ARBA00022989"/>
    </source>
</evidence>
<organism evidence="6 7">
    <name type="scientific">Robiginitalea myxolifaciens</name>
    <dbReference type="NCBI Taxonomy" id="400055"/>
    <lineage>
        <taxon>Bacteria</taxon>
        <taxon>Pseudomonadati</taxon>
        <taxon>Bacteroidota</taxon>
        <taxon>Flavobacteriia</taxon>
        <taxon>Flavobacteriales</taxon>
        <taxon>Flavobacteriaceae</taxon>
        <taxon>Robiginitalea</taxon>
    </lineage>
</organism>
<dbReference type="OrthoDB" id="9815705at2"/>
<evidence type="ECO:0000313" key="7">
    <source>
        <dbReference type="Proteomes" id="UP000199534"/>
    </source>
</evidence>
<comment type="subcellular location">
    <subcellularLocation>
        <location evidence="1">Membrane</location>
    </subcellularLocation>
</comment>
<keyword evidence="3 5" id="KW-1133">Transmembrane helix</keyword>
<evidence type="ECO:0000313" key="6">
    <source>
        <dbReference type="EMBL" id="SFR50116.1"/>
    </source>
</evidence>
<dbReference type="EMBL" id="FOYQ01000002">
    <property type="protein sequence ID" value="SFR50116.1"/>
    <property type="molecule type" value="Genomic_DNA"/>
</dbReference>
<evidence type="ECO:0000256" key="2">
    <source>
        <dbReference type="ARBA" id="ARBA00022692"/>
    </source>
</evidence>
<dbReference type="PANTHER" id="PTHR14948">
    <property type="entry name" value="NG5"/>
    <property type="match status" value="1"/>
</dbReference>
<feature type="transmembrane region" description="Helical" evidence="5">
    <location>
        <begin position="12"/>
        <end position="37"/>
    </location>
</feature>
<sequence>MSDQLEPQKPSNYLALAIICTVCCCLPAGIVSIVYAARVNETFARGEYELAEKYSSNAKTWGIVGLVVGGIGVIIYLALFGFGFFAALMENGGQF</sequence>
<name>A0A1I6H6H7_9FLAO</name>
<dbReference type="InterPro" id="IPR051423">
    <property type="entry name" value="CD225/Dispanin"/>
</dbReference>
<dbReference type="RefSeq" id="WP_092982755.1">
    <property type="nucleotide sequence ID" value="NZ_FOYQ01000002.1"/>
</dbReference>